<feature type="transmembrane region" description="Helical" evidence="1">
    <location>
        <begin position="51"/>
        <end position="77"/>
    </location>
</feature>
<protein>
    <submittedName>
        <fullName evidence="2">Uncharacterized protein</fullName>
    </submittedName>
</protein>
<accession>A0AAV9D1E0</accession>
<gene>
    <name evidence="2" type="ORF">QJS10_CPA16g00513</name>
</gene>
<comment type="caution">
    <text evidence="2">The sequence shown here is derived from an EMBL/GenBank/DDBJ whole genome shotgun (WGS) entry which is preliminary data.</text>
</comment>
<dbReference type="AlphaFoldDB" id="A0AAV9D1E0"/>
<keyword evidence="1" id="KW-0472">Membrane</keyword>
<reference evidence="2" key="1">
    <citation type="journal article" date="2023" name="Nat. Commun.">
        <title>Diploid and tetraploid genomes of Acorus and the evolution of monocots.</title>
        <authorList>
            <person name="Ma L."/>
            <person name="Liu K.W."/>
            <person name="Li Z."/>
            <person name="Hsiao Y.Y."/>
            <person name="Qi Y."/>
            <person name="Fu T."/>
            <person name="Tang G.D."/>
            <person name="Zhang D."/>
            <person name="Sun W.H."/>
            <person name="Liu D.K."/>
            <person name="Li Y."/>
            <person name="Chen G.Z."/>
            <person name="Liu X.D."/>
            <person name="Liao X.Y."/>
            <person name="Jiang Y.T."/>
            <person name="Yu X."/>
            <person name="Hao Y."/>
            <person name="Huang J."/>
            <person name="Zhao X.W."/>
            <person name="Ke S."/>
            <person name="Chen Y.Y."/>
            <person name="Wu W.L."/>
            <person name="Hsu J.L."/>
            <person name="Lin Y.F."/>
            <person name="Huang M.D."/>
            <person name="Li C.Y."/>
            <person name="Huang L."/>
            <person name="Wang Z.W."/>
            <person name="Zhao X."/>
            <person name="Zhong W.Y."/>
            <person name="Peng D.H."/>
            <person name="Ahmad S."/>
            <person name="Lan S."/>
            <person name="Zhang J.S."/>
            <person name="Tsai W.C."/>
            <person name="Van de Peer Y."/>
            <person name="Liu Z.J."/>
        </authorList>
    </citation>
    <scope>NUCLEOTIDE SEQUENCE</scope>
    <source>
        <strain evidence="2">CP</strain>
    </source>
</reference>
<dbReference type="Proteomes" id="UP001180020">
    <property type="component" value="Unassembled WGS sequence"/>
</dbReference>
<keyword evidence="1" id="KW-0812">Transmembrane</keyword>
<name>A0AAV9D1E0_ACOCL</name>
<keyword evidence="3" id="KW-1185">Reference proteome</keyword>
<keyword evidence="1" id="KW-1133">Transmembrane helix</keyword>
<evidence type="ECO:0000313" key="2">
    <source>
        <dbReference type="EMBL" id="KAK1294559.1"/>
    </source>
</evidence>
<reference evidence="2" key="2">
    <citation type="submission" date="2023-06" db="EMBL/GenBank/DDBJ databases">
        <authorList>
            <person name="Ma L."/>
            <person name="Liu K.-W."/>
            <person name="Li Z."/>
            <person name="Hsiao Y.-Y."/>
            <person name="Qi Y."/>
            <person name="Fu T."/>
            <person name="Tang G."/>
            <person name="Zhang D."/>
            <person name="Sun W.-H."/>
            <person name="Liu D.-K."/>
            <person name="Li Y."/>
            <person name="Chen G.-Z."/>
            <person name="Liu X.-D."/>
            <person name="Liao X.-Y."/>
            <person name="Jiang Y.-T."/>
            <person name="Yu X."/>
            <person name="Hao Y."/>
            <person name="Huang J."/>
            <person name="Zhao X.-W."/>
            <person name="Ke S."/>
            <person name="Chen Y.-Y."/>
            <person name="Wu W.-L."/>
            <person name="Hsu J.-L."/>
            <person name="Lin Y.-F."/>
            <person name="Huang M.-D."/>
            <person name="Li C.-Y."/>
            <person name="Huang L."/>
            <person name="Wang Z.-W."/>
            <person name="Zhao X."/>
            <person name="Zhong W.-Y."/>
            <person name="Peng D.-H."/>
            <person name="Ahmad S."/>
            <person name="Lan S."/>
            <person name="Zhang J.-S."/>
            <person name="Tsai W.-C."/>
            <person name="Van De Peer Y."/>
            <person name="Liu Z.-J."/>
        </authorList>
    </citation>
    <scope>NUCLEOTIDE SEQUENCE</scope>
    <source>
        <strain evidence="2">CP</strain>
        <tissue evidence="2">Leaves</tissue>
    </source>
</reference>
<dbReference type="EMBL" id="JAUJYO010000016">
    <property type="protein sequence ID" value="KAK1294559.1"/>
    <property type="molecule type" value="Genomic_DNA"/>
</dbReference>
<evidence type="ECO:0000256" key="1">
    <source>
        <dbReference type="SAM" id="Phobius"/>
    </source>
</evidence>
<evidence type="ECO:0000313" key="3">
    <source>
        <dbReference type="Proteomes" id="UP001180020"/>
    </source>
</evidence>
<organism evidence="2 3">
    <name type="scientific">Acorus calamus</name>
    <name type="common">Sweet flag</name>
    <dbReference type="NCBI Taxonomy" id="4465"/>
    <lineage>
        <taxon>Eukaryota</taxon>
        <taxon>Viridiplantae</taxon>
        <taxon>Streptophyta</taxon>
        <taxon>Embryophyta</taxon>
        <taxon>Tracheophyta</taxon>
        <taxon>Spermatophyta</taxon>
        <taxon>Magnoliopsida</taxon>
        <taxon>Liliopsida</taxon>
        <taxon>Acoraceae</taxon>
        <taxon>Acorus</taxon>
    </lineage>
</organism>
<proteinExistence type="predicted"/>
<sequence>MARGIIEVAGVVDEEDEVKVVVSGANSQDSSMVVSQPAIFLSLGKPRRNDFFYLFISNSVSFIGLLGEVLVFFLLFYSNSASLHWLIGKVVG</sequence>